<dbReference type="Pfam" id="PF03572">
    <property type="entry name" value="Peptidase_S41"/>
    <property type="match status" value="1"/>
</dbReference>
<accession>A0A6I4T1E6</accession>
<dbReference type="Gene3D" id="3.90.226.10">
    <property type="entry name" value="2-enoyl-CoA Hydratase, Chain A, domain 1"/>
    <property type="match status" value="1"/>
</dbReference>
<reference evidence="3 4" key="1">
    <citation type="submission" date="2019-12" db="EMBL/GenBank/DDBJ databases">
        <title>Genomic-based taxomic classification of the family Erythrobacteraceae.</title>
        <authorList>
            <person name="Xu L."/>
        </authorList>
    </citation>
    <scope>NUCLEOTIDE SEQUENCE [LARGE SCALE GENOMIC DNA]</scope>
    <source>
        <strain evidence="3 4">MCCC 1K01500</strain>
    </source>
</reference>
<dbReference type="AlphaFoldDB" id="A0A6I4T1E6"/>
<organism evidence="3 4">
    <name type="scientific">Croceibacterium salegens</name>
    <dbReference type="NCBI Taxonomy" id="1737568"/>
    <lineage>
        <taxon>Bacteria</taxon>
        <taxon>Pseudomonadati</taxon>
        <taxon>Pseudomonadota</taxon>
        <taxon>Alphaproteobacteria</taxon>
        <taxon>Sphingomonadales</taxon>
        <taxon>Erythrobacteraceae</taxon>
        <taxon>Croceibacterium</taxon>
    </lineage>
</organism>
<dbReference type="GO" id="GO:0008236">
    <property type="term" value="F:serine-type peptidase activity"/>
    <property type="evidence" value="ECO:0007669"/>
    <property type="project" value="InterPro"/>
</dbReference>
<dbReference type="SMART" id="SM00245">
    <property type="entry name" value="TSPc"/>
    <property type="match status" value="1"/>
</dbReference>
<keyword evidence="1" id="KW-0732">Signal</keyword>
<gene>
    <name evidence="3" type="ORF">GRI89_16210</name>
</gene>
<dbReference type="CDD" id="cd07563">
    <property type="entry name" value="Peptidase_S41_IRBP"/>
    <property type="match status" value="1"/>
</dbReference>
<sequence length="441" mass="46437">MRFPHILFPFAAVVLPFSFVHPCPARAQEAISPAATSATIAALRKEVAARYVLPDTAAALDKALAGAEARGEFAGLTGEALAQKATEVMHGVYEDGHLSLMYDPAQSALLAAHPMDDDGEQGDMPAEAVRQVALNNAGVLKLELLQGNIRYMDYRGFMWGTPEAEKAMETAMEFLRGGDAIVIDLRRNGGGDADAVAALASYFLPAGTDLMRFEMRGHPGMPTKTHATPFSLAGKPVYVLTSHFTFSAAEEFADHVSAFGFGKLVGENTGGGGFQNTFVAIPGGYVASISIGRAVHAKTGKDWQTVGIAPAIAVEADKALLVAQAEAMDGLAKTGPENERWAAGRLAAFYRAQVSPIDPGHALAGYAGTYGDRVLAIDPAGNLTTSRGGRPPVTLVAVGEDTFVPESSPMQHFRFVTEGGRAVALEVDQPGGLPQRTDRKG</sequence>
<dbReference type="OrthoDB" id="9758793at2"/>
<dbReference type="InterPro" id="IPR005151">
    <property type="entry name" value="Tail-specific_protease"/>
</dbReference>
<evidence type="ECO:0000313" key="3">
    <source>
        <dbReference type="EMBL" id="MXO61087.1"/>
    </source>
</evidence>
<dbReference type="GO" id="GO:0006508">
    <property type="term" value="P:proteolysis"/>
    <property type="evidence" value="ECO:0007669"/>
    <property type="project" value="InterPro"/>
</dbReference>
<proteinExistence type="predicted"/>
<dbReference type="PANTHER" id="PTHR11261">
    <property type="entry name" value="INTERPHOTORECEPTOR RETINOID-BINDING PROTEIN"/>
    <property type="match status" value="1"/>
</dbReference>
<evidence type="ECO:0000313" key="4">
    <source>
        <dbReference type="Proteomes" id="UP000433652"/>
    </source>
</evidence>
<dbReference type="Gene3D" id="3.30.750.44">
    <property type="match status" value="1"/>
</dbReference>
<feature type="chain" id="PRO_5026107611" description="Tail specific protease domain-containing protein" evidence="1">
    <location>
        <begin position="28"/>
        <end position="441"/>
    </location>
</feature>
<evidence type="ECO:0000256" key="1">
    <source>
        <dbReference type="SAM" id="SignalP"/>
    </source>
</evidence>
<dbReference type="InterPro" id="IPR029045">
    <property type="entry name" value="ClpP/crotonase-like_dom_sf"/>
</dbReference>
<dbReference type="SUPFAM" id="SSF52096">
    <property type="entry name" value="ClpP/crotonase"/>
    <property type="match status" value="1"/>
</dbReference>
<feature type="signal peptide" evidence="1">
    <location>
        <begin position="1"/>
        <end position="27"/>
    </location>
</feature>
<comment type="caution">
    <text evidence="3">The sequence shown here is derived from an EMBL/GenBank/DDBJ whole genome shotgun (WGS) entry which is preliminary data.</text>
</comment>
<protein>
    <recommendedName>
        <fullName evidence="2">Tail specific protease domain-containing protein</fullName>
    </recommendedName>
</protein>
<evidence type="ECO:0000259" key="2">
    <source>
        <dbReference type="SMART" id="SM00245"/>
    </source>
</evidence>
<feature type="domain" description="Tail specific protease" evidence="2">
    <location>
        <begin position="121"/>
        <end position="315"/>
    </location>
</feature>
<name>A0A6I4T1E6_9SPHN</name>
<keyword evidence="4" id="KW-1185">Reference proteome</keyword>
<dbReference type="EMBL" id="WTYM01000059">
    <property type="protein sequence ID" value="MXO61087.1"/>
    <property type="molecule type" value="Genomic_DNA"/>
</dbReference>
<dbReference type="PANTHER" id="PTHR11261:SF3">
    <property type="entry name" value="RETINOL-BINDING PROTEIN 3"/>
    <property type="match status" value="1"/>
</dbReference>
<dbReference type="Proteomes" id="UP000433652">
    <property type="component" value="Unassembled WGS sequence"/>
</dbReference>
<dbReference type="RefSeq" id="WP_159797874.1">
    <property type="nucleotide sequence ID" value="NZ_WTYM01000059.1"/>
</dbReference>